<dbReference type="EMBL" id="LIZY01000029">
    <property type="protein sequence ID" value="KPJ64377.1"/>
    <property type="molecule type" value="Genomic_DNA"/>
</dbReference>
<sequence length="506" mass="57762">MLSALTLLQVLAPPAPAAVRRPLTVRGWILLHYDMEYLREAIAAAPSFDINHIQLSHGIVHHGEQLIEDQRRQHDVAELARLCHDRGIEIFIWVHELNAVPDEFKTDGRPDLDRAGFWEWMARKYDRLFDAGPTIDGIVVSLSEGQYHVYSESRVGSKLSPAERVTKLLEVMSDVCRRRGKKIYCRTFGESPFARQGIFAAPPDVFVMSKVTNGDWQPYSPHNIATGYFRGSRPEIVEFDLAGEYMGHGQIPWCCPNYIQYRLRNAVAKGASGVVGRIGRDNHHILGTPSEINLYAFSRLIDDPEADLGSLWRDWVSDKYGTGAVDGVTDALRRTEEITRRLYWGDHLGDIRIQQHSSLPSLSYAESHNRTYMYTPPVDVTLYSQPGALDNDMERRYDAILPLCDASLSDLDRAKAALKEDEYARVRDYLERQRECVRIFRAVHAAFIAWVVYKSDPTPERRAWLEGYLARVDQVADEIERRHPDMWPGNPGRARGFASSIRKRTK</sequence>
<feature type="region of interest" description="Disordered" evidence="1">
    <location>
        <begin position="484"/>
        <end position="506"/>
    </location>
</feature>
<dbReference type="Gene3D" id="3.20.20.80">
    <property type="entry name" value="Glycosidases"/>
    <property type="match status" value="1"/>
</dbReference>
<name>A0A0S7XQR4_9BACT</name>
<evidence type="ECO:0000313" key="3">
    <source>
        <dbReference type="Proteomes" id="UP000052020"/>
    </source>
</evidence>
<evidence type="ECO:0000313" key="2">
    <source>
        <dbReference type="EMBL" id="KPJ64377.1"/>
    </source>
</evidence>
<dbReference type="SUPFAM" id="SSF51445">
    <property type="entry name" value="(Trans)glycosidases"/>
    <property type="match status" value="1"/>
</dbReference>
<dbReference type="AlphaFoldDB" id="A0A0S7XQR4"/>
<gene>
    <name evidence="2" type="ORF">AMK68_01760</name>
</gene>
<organism evidence="2 3">
    <name type="scientific">candidate division KD3-62 bacterium DG_56</name>
    <dbReference type="NCBI Taxonomy" id="1704032"/>
    <lineage>
        <taxon>Bacteria</taxon>
        <taxon>candidate division KD3-62</taxon>
    </lineage>
</organism>
<dbReference type="Proteomes" id="UP000052020">
    <property type="component" value="Unassembled WGS sequence"/>
</dbReference>
<accession>A0A0S7XQR4</accession>
<dbReference type="InterPro" id="IPR017853">
    <property type="entry name" value="GH"/>
</dbReference>
<proteinExistence type="predicted"/>
<protein>
    <submittedName>
        <fullName evidence="2">Uncharacterized protein</fullName>
    </submittedName>
</protein>
<comment type="caution">
    <text evidence="2">The sequence shown here is derived from an EMBL/GenBank/DDBJ whole genome shotgun (WGS) entry which is preliminary data.</text>
</comment>
<evidence type="ECO:0000256" key="1">
    <source>
        <dbReference type="SAM" id="MobiDB-lite"/>
    </source>
</evidence>
<reference evidence="2 3" key="1">
    <citation type="journal article" date="2015" name="Microbiome">
        <title>Genomic resolution of linkages in carbon, nitrogen, and sulfur cycling among widespread estuary sediment bacteria.</title>
        <authorList>
            <person name="Baker B.J."/>
            <person name="Lazar C.S."/>
            <person name="Teske A.P."/>
            <person name="Dick G.J."/>
        </authorList>
    </citation>
    <scope>NUCLEOTIDE SEQUENCE [LARGE SCALE GENOMIC DNA]</scope>
    <source>
        <strain evidence="2">DG_56</strain>
    </source>
</reference>